<feature type="compositionally biased region" description="Basic and acidic residues" evidence="7">
    <location>
        <begin position="200"/>
        <end position="216"/>
    </location>
</feature>
<dbReference type="InterPro" id="IPR006685">
    <property type="entry name" value="MscS_channel_2nd"/>
</dbReference>
<feature type="transmembrane region" description="Helical" evidence="8">
    <location>
        <begin position="659"/>
        <end position="679"/>
    </location>
</feature>
<evidence type="ECO:0000259" key="10">
    <source>
        <dbReference type="Pfam" id="PF00924"/>
    </source>
</evidence>
<name>A0ABT3ZNN1_9BURK</name>
<comment type="similarity">
    <text evidence="2">Belongs to the MscS (TC 1.A.23) family.</text>
</comment>
<dbReference type="EMBL" id="JAPMXC010000002">
    <property type="protein sequence ID" value="MCY0388141.1"/>
    <property type="molecule type" value="Genomic_DNA"/>
</dbReference>
<evidence type="ECO:0000259" key="11">
    <source>
        <dbReference type="Pfam" id="PF21088"/>
    </source>
</evidence>
<feature type="transmembrane region" description="Helical" evidence="8">
    <location>
        <begin position="634"/>
        <end position="653"/>
    </location>
</feature>
<evidence type="ECO:0000256" key="7">
    <source>
        <dbReference type="SAM" id="MobiDB-lite"/>
    </source>
</evidence>
<gene>
    <name evidence="12" type="ORF">OVY01_13015</name>
</gene>
<dbReference type="Pfam" id="PF00924">
    <property type="entry name" value="MS_channel_2nd"/>
    <property type="match status" value="1"/>
</dbReference>
<dbReference type="InterPro" id="IPR011066">
    <property type="entry name" value="MscS_channel_C_sf"/>
</dbReference>
<feature type="region of interest" description="Disordered" evidence="7">
    <location>
        <begin position="198"/>
        <end position="224"/>
    </location>
</feature>
<evidence type="ECO:0000256" key="2">
    <source>
        <dbReference type="ARBA" id="ARBA00008017"/>
    </source>
</evidence>
<keyword evidence="6 8" id="KW-0472">Membrane</keyword>
<comment type="caution">
    <text evidence="12">The sequence shown here is derived from an EMBL/GenBank/DDBJ whole genome shotgun (WGS) entry which is preliminary data.</text>
</comment>
<dbReference type="Gene3D" id="1.10.287.1260">
    <property type="match status" value="1"/>
</dbReference>
<dbReference type="RefSeq" id="WP_267848014.1">
    <property type="nucleotide sequence ID" value="NZ_JAPMXC010000002.1"/>
</dbReference>
<dbReference type="SUPFAM" id="SSF82861">
    <property type="entry name" value="Mechanosensitive channel protein MscS (YggB), transmembrane region"/>
    <property type="match status" value="1"/>
</dbReference>
<feature type="chain" id="PRO_5046271334" evidence="9">
    <location>
        <begin position="26"/>
        <end position="877"/>
    </location>
</feature>
<dbReference type="InterPro" id="IPR010920">
    <property type="entry name" value="LSM_dom_sf"/>
</dbReference>
<dbReference type="PANTHER" id="PTHR30460">
    <property type="entry name" value="MODERATE CONDUCTANCE MECHANOSENSITIVE CHANNEL YBIO"/>
    <property type="match status" value="1"/>
</dbReference>
<feature type="transmembrane region" description="Helical" evidence="8">
    <location>
        <begin position="465"/>
        <end position="485"/>
    </location>
</feature>
<keyword evidence="9" id="KW-0732">Signal</keyword>
<evidence type="ECO:0000313" key="12">
    <source>
        <dbReference type="EMBL" id="MCY0388141.1"/>
    </source>
</evidence>
<feature type="transmembrane region" description="Helical" evidence="8">
    <location>
        <begin position="588"/>
        <end position="613"/>
    </location>
</feature>
<keyword evidence="13" id="KW-1185">Reference proteome</keyword>
<evidence type="ECO:0000256" key="6">
    <source>
        <dbReference type="ARBA" id="ARBA00023136"/>
    </source>
</evidence>
<feature type="transmembrane region" description="Helical" evidence="8">
    <location>
        <begin position="550"/>
        <end position="568"/>
    </location>
</feature>
<feature type="transmembrane region" description="Helical" evidence="8">
    <location>
        <begin position="103"/>
        <end position="125"/>
    </location>
</feature>
<evidence type="ECO:0000313" key="13">
    <source>
        <dbReference type="Proteomes" id="UP001082899"/>
    </source>
</evidence>
<feature type="transmembrane region" description="Helical" evidence="8">
    <location>
        <begin position="420"/>
        <end position="439"/>
    </location>
</feature>
<feature type="transmembrane region" description="Helical" evidence="8">
    <location>
        <begin position="353"/>
        <end position="375"/>
    </location>
</feature>
<dbReference type="InterPro" id="IPR011014">
    <property type="entry name" value="MscS_channel_TM-2"/>
</dbReference>
<evidence type="ECO:0000256" key="3">
    <source>
        <dbReference type="ARBA" id="ARBA00022475"/>
    </source>
</evidence>
<dbReference type="Pfam" id="PF21088">
    <property type="entry name" value="MS_channel_1st"/>
    <property type="match status" value="1"/>
</dbReference>
<keyword evidence="3" id="KW-1003">Cell membrane</keyword>
<organism evidence="12 13">
    <name type="scientific">Robbsia betulipollinis</name>
    <dbReference type="NCBI Taxonomy" id="2981849"/>
    <lineage>
        <taxon>Bacteria</taxon>
        <taxon>Pseudomonadati</taxon>
        <taxon>Pseudomonadota</taxon>
        <taxon>Betaproteobacteria</taxon>
        <taxon>Burkholderiales</taxon>
        <taxon>Burkholderiaceae</taxon>
        <taxon>Robbsia</taxon>
    </lineage>
</organism>
<evidence type="ECO:0000256" key="5">
    <source>
        <dbReference type="ARBA" id="ARBA00022989"/>
    </source>
</evidence>
<proteinExistence type="inferred from homology"/>
<dbReference type="InterPro" id="IPR045276">
    <property type="entry name" value="YbiO_bact"/>
</dbReference>
<dbReference type="Gene3D" id="3.30.70.100">
    <property type="match status" value="1"/>
</dbReference>
<dbReference type="SUPFAM" id="SSF82689">
    <property type="entry name" value="Mechanosensitive channel protein MscS (YggB), C-terminal domain"/>
    <property type="match status" value="1"/>
</dbReference>
<feature type="signal peptide" evidence="9">
    <location>
        <begin position="1"/>
        <end position="25"/>
    </location>
</feature>
<dbReference type="PANTHER" id="PTHR30460:SF0">
    <property type="entry name" value="MODERATE CONDUCTANCE MECHANOSENSITIVE CHANNEL YBIO"/>
    <property type="match status" value="1"/>
</dbReference>
<keyword evidence="5 8" id="KW-1133">Transmembrane helix</keyword>
<feature type="transmembrane region" description="Helical" evidence="8">
    <location>
        <begin position="395"/>
        <end position="414"/>
    </location>
</feature>
<feature type="transmembrane region" description="Helical" evidence="8">
    <location>
        <begin position="310"/>
        <end position="333"/>
    </location>
</feature>
<evidence type="ECO:0000256" key="1">
    <source>
        <dbReference type="ARBA" id="ARBA00004651"/>
    </source>
</evidence>
<reference evidence="12" key="1">
    <citation type="submission" date="2022-11" db="EMBL/GenBank/DDBJ databases">
        <title>Robbsia betulipollinis sp. nov., isolated from pollen of birch (Betula pendula).</title>
        <authorList>
            <person name="Shi H."/>
            <person name="Ambika Manirajan B."/>
            <person name="Ratering S."/>
            <person name="Geissler-Plaum R."/>
            <person name="Schnell S."/>
        </authorList>
    </citation>
    <scope>NUCLEOTIDE SEQUENCE</scope>
    <source>
        <strain evidence="12">Bb-Pol-6</strain>
    </source>
</reference>
<comment type="subcellular location">
    <subcellularLocation>
        <location evidence="1">Cell membrane</location>
        <topology evidence="1">Multi-pass membrane protein</topology>
    </subcellularLocation>
</comment>
<dbReference type="InterPro" id="IPR049142">
    <property type="entry name" value="MS_channel_1st"/>
</dbReference>
<feature type="domain" description="Mechanosensitive ion channel transmembrane helices 2/3" evidence="11">
    <location>
        <begin position="642"/>
        <end position="682"/>
    </location>
</feature>
<dbReference type="SUPFAM" id="SSF50182">
    <property type="entry name" value="Sm-like ribonucleoproteins"/>
    <property type="match status" value="1"/>
</dbReference>
<dbReference type="InterPro" id="IPR023408">
    <property type="entry name" value="MscS_beta-dom_sf"/>
</dbReference>
<feature type="domain" description="Mechanosensitive ion channel MscS" evidence="10">
    <location>
        <begin position="684"/>
        <end position="747"/>
    </location>
</feature>
<sequence>MRIPNFLTRLAAPLMLALFALDSSAAAPAAVPAAAAPASGASGAAAIVPIEANGLTAQLLRQIGHWVDGLTDQLVKLEHAVVALPTLMRWLRTTFGTEHGQDLLIKGSTALLAVFIVGLALEWLLRRVLKRPRQALVEHAETVERRAREEDVRQARVRRESVAQGRREIEAREAAARAEVGAKLVGDVAAVTAHAARTANAKDRGAGAEAASEKAEATPAPDAASVLTERENAVAAGLETPPGDVALMRTQVDGTERVEAVKVDAGDGAGAGHGAEQVMAAAAESANAAQPPVAVPRSAEHWATLRHLPYALGALVLDLLPLALFFLAAGLVLRWLAGNQGAIEDMVSGFVDAYLTIRVTMAVVRLLVSPVGHGLRILRVSAELSRVVENWVRRIVVVAAVGLAISNGAGAFGASEVGRVAFMKLISLVVHIFVVVLIFHVRKPIGERIAAGADRHGAVAGVRNWLAEVWAYFAAFVVMAIWVVWALGVEDGFPKLVHFIGVSVGVIVAARLFAILALGGLGRAFHADTEAPGAGSSGSRGRLAERYYPIARSAVSAVIVIGAAIALLEVWGFNAIAWFRHGSVGRDLASAALTIAVAAGVAVAVWEMANAAVERRLARWTESGDLVRAARLRTLIPMLRSCLFIVIVLIVGLTALNEIGINTTPLLAGASIIGVALGFGSQKLVQDFITGIFLLMENAMQVGDWVTVAGVSGSVEYLSIRTVRLRAGDGSLHIVPFSSVSTVNNTNRGIGNAAVRVSVAYDSDIDQVIDELQKIGADMRADPAFQDLTLNDLELWGVDSVDGSMVTIAGQIRCVDKGRWGVQRAFNRKMFERFRELGIEIANPRASWVLPAENALATRAPLGPDATPRGAVSPPEA</sequence>
<evidence type="ECO:0000256" key="9">
    <source>
        <dbReference type="SAM" id="SignalP"/>
    </source>
</evidence>
<evidence type="ECO:0000256" key="8">
    <source>
        <dbReference type="SAM" id="Phobius"/>
    </source>
</evidence>
<protein>
    <submittedName>
        <fullName evidence="12">Mechanosensitive ion channel</fullName>
    </submittedName>
</protein>
<evidence type="ECO:0000256" key="4">
    <source>
        <dbReference type="ARBA" id="ARBA00022692"/>
    </source>
</evidence>
<dbReference type="Proteomes" id="UP001082899">
    <property type="component" value="Unassembled WGS sequence"/>
</dbReference>
<dbReference type="Gene3D" id="2.30.30.60">
    <property type="match status" value="1"/>
</dbReference>
<keyword evidence="4 8" id="KW-0812">Transmembrane</keyword>
<accession>A0ABT3ZNN1</accession>
<feature type="transmembrane region" description="Helical" evidence="8">
    <location>
        <begin position="497"/>
        <end position="518"/>
    </location>
</feature>